<evidence type="ECO:0000313" key="2">
    <source>
        <dbReference type="EMBL" id="KAL2100608.1"/>
    </source>
</evidence>
<name>A0ABD1KP83_9TELE</name>
<keyword evidence="3" id="KW-1185">Reference proteome</keyword>
<protein>
    <submittedName>
        <fullName evidence="2">Uncharacterized protein</fullName>
    </submittedName>
</protein>
<sequence>MSVNLNAAATVRREKGNRVTLGNLSRTTRLESLPDPSTRRQGNRSMHESTLTMTDSAETNYTTVMAESYCGRDPGGQPLIFFHRDAEFPSQHISTLDLSNTSITYTPTHSRDVHSPKDVIPHNVLRSYGLRNFTHNHQGLAMKEVTNPPGLTLYQSSYHDSHQRTSASISHCIPPTGRPTPWHSHNILTGEEVRSADPGKARKTARNKPLCAQQPWETDCTALRLY</sequence>
<comment type="caution">
    <text evidence="2">The sequence shown here is derived from an EMBL/GenBank/DDBJ whole genome shotgun (WGS) entry which is preliminary data.</text>
</comment>
<accession>A0ABD1KP83</accession>
<feature type="compositionally biased region" description="Polar residues" evidence="1">
    <location>
        <begin position="39"/>
        <end position="51"/>
    </location>
</feature>
<dbReference type="EMBL" id="JBHFQA010000003">
    <property type="protein sequence ID" value="KAL2100608.1"/>
    <property type="molecule type" value="Genomic_DNA"/>
</dbReference>
<gene>
    <name evidence="2" type="ORF">ACEWY4_002369</name>
</gene>
<feature type="region of interest" description="Disordered" evidence="1">
    <location>
        <begin position="1"/>
        <end position="51"/>
    </location>
</feature>
<evidence type="ECO:0000256" key="1">
    <source>
        <dbReference type="SAM" id="MobiDB-lite"/>
    </source>
</evidence>
<reference evidence="2 3" key="1">
    <citation type="submission" date="2024-09" db="EMBL/GenBank/DDBJ databases">
        <title>A chromosome-level genome assembly of Gray's grenadier anchovy, Coilia grayii.</title>
        <authorList>
            <person name="Fu Z."/>
        </authorList>
    </citation>
    <scope>NUCLEOTIDE SEQUENCE [LARGE SCALE GENOMIC DNA]</scope>
    <source>
        <strain evidence="2">G4</strain>
        <tissue evidence="2">Muscle</tissue>
    </source>
</reference>
<proteinExistence type="predicted"/>
<evidence type="ECO:0000313" key="3">
    <source>
        <dbReference type="Proteomes" id="UP001591681"/>
    </source>
</evidence>
<organism evidence="2 3">
    <name type="scientific">Coilia grayii</name>
    <name type="common">Gray's grenadier anchovy</name>
    <dbReference type="NCBI Taxonomy" id="363190"/>
    <lineage>
        <taxon>Eukaryota</taxon>
        <taxon>Metazoa</taxon>
        <taxon>Chordata</taxon>
        <taxon>Craniata</taxon>
        <taxon>Vertebrata</taxon>
        <taxon>Euteleostomi</taxon>
        <taxon>Actinopterygii</taxon>
        <taxon>Neopterygii</taxon>
        <taxon>Teleostei</taxon>
        <taxon>Clupei</taxon>
        <taxon>Clupeiformes</taxon>
        <taxon>Clupeoidei</taxon>
        <taxon>Engraulidae</taxon>
        <taxon>Coilinae</taxon>
        <taxon>Coilia</taxon>
    </lineage>
</organism>
<dbReference type="AlphaFoldDB" id="A0ABD1KP83"/>
<dbReference type="Proteomes" id="UP001591681">
    <property type="component" value="Unassembled WGS sequence"/>
</dbReference>